<evidence type="ECO:0000256" key="2">
    <source>
        <dbReference type="SAM" id="MobiDB-lite"/>
    </source>
</evidence>
<feature type="compositionally biased region" description="Basic and acidic residues" evidence="2">
    <location>
        <begin position="10"/>
        <end position="35"/>
    </location>
</feature>
<feature type="compositionally biased region" description="Polar residues" evidence="2">
    <location>
        <begin position="201"/>
        <end position="210"/>
    </location>
</feature>
<protein>
    <recommendedName>
        <fullName evidence="3">C3H1-type domain-containing protein</fullName>
    </recommendedName>
</protein>
<feature type="compositionally biased region" description="Polar residues" evidence="2">
    <location>
        <begin position="1092"/>
        <end position="1101"/>
    </location>
</feature>
<feature type="region of interest" description="Disordered" evidence="2">
    <location>
        <begin position="722"/>
        <end position="781"/>
    </location>
</feature>
<feature type="region of interest" description="Disordered" evidence="2">
    <location>
        <begin position="201"/>
        <end position="429"/>
    </location>
</feature>
<feature type="region of interest" description="Disordered" evidence="2">
    <location>
        <begin position="447"/>
        <end position="484"/>
    </location>
</feature>
<feature type="region of interest" description="Disordered" evidence="2">
    <location>
        <begin position="1088"/>
        <end position="1124"/>
    </location>
</feature>
<dbReference type="Gene3D" id="3.30.1370.210">
    <property type="match status" value="1"/>
</dbReference>
<feature type="compositionally biased region" description="Basic and acidic residues" evidence="2">
    <location>
        <begin position="324"/>
        <end position="336"/>
    </location>
</feature>
<organism evidence="4 5">
    <name type="scientific">Rehmannia glutinosa</name>
    <name type="common">Chinese foxglove</name>
    <dbReference type="NCBI Taxonomy" id="99300"/>
    <lineage>
        <taxon>Eukaryota</taxon>
        <taxon>Viridiplantae</taxon>
        <taxon>Streptophyta</taxon>
        <taxon>Embryophyta</taxon>
        <taxon>Tracheophyta</taxon>
        <taxon>Spermatophyta</taxon>
        <taxon>Magnoliopsida</taxon>
        <taxon>eudicotyledons</taxon>
        <taxon>Gunneridae</taxon>
        <taxon>Pentapetalae</taxon>
        <taxon>asterids</taxon>
        <taxon>lamiids</taxon>
        <taxon>Lamiales</taxon>
        <taxon>Orobanchaceae</taxon>
        <taxon>Rehmannieae</taxon>
        <taxon>Rehmannia</taxon>
    </lineage>
</organism>
<evidence type="ECO:0000259" key="3">
    <source>
        <dbReference type="PROSITE" id="PS50103"/>
    </source>
</evidence>
<evidence type="ECO:0000256" key="1">
    <source>
        <dbReference type="PROSITE-ProRule" id="PRU00723"/>
    </source>
</evidence>
<keyword evidence="1" id="KW-0479">Metal-binding</keyword>
<dbReference type="PROSITE" id="PS50103">
    <property type="entry name" value="ZF_C3H1"/>
    <property type="match status" value="1"/>
</dbReference>
<dbReference type="PANTHER" id="PTHR36886">
    <property type="entry name" value="PROTEIN FRIGIDA-ESSENTIAL 1"/>
    <property type="match status" value="1"/>
</dbReference>
<feature type="compositionally biased region" description="Basic and acidic residues" evidence="2">
    <location>
        <begin position="54"/>
        <end position="64"/>
    </location>
</feature>
<dbReference type="EMBL" id="JABTTQ020002596">
    <property type="protein sequence ID" value="KAK6123153.1"/>
    <property type="molecule type" value="Genomic_DNA"/>
</dbReference>
<feature type="compositionally biased region" description="Basic and acidic residues" evidence="2">
    <location>
        <begin position="414"/>
        <end position="429"/>
    </location>
</feature>
<feature type="compositionally biased region" description="Basic and acidic residues" evidence="2">
    <location>
        <begin position="452"/>
        <end position="463"/>
    </location>
</feature>
<dbReference type="PANTHER" id="PTHR36886:SF7">
    <property type="entry name" value="EXPRESSED PROTEIN"/>
    <property type="match status" value="1"/>
</dbReference>
<feature type="compositionally biased region" description="Basic residues" evidence="2">
    <location>
        <begin position="369"/>
        <end position="391"/>
    </location>
</feature>
<keyword evidence="5" id="KW-1185">Reference proteome</keyword>
<dbReference type="Pfam" id="PF23030">
    <property type="entry name" value="SCAF11-like_C"/>
    <property type="match status" value="1"/>
</dbReference>
<dbReference type="InterPro" id="IPR057031">
    <property type="entry name" value="SFR19-like_C"/>
</dbReference>
<feature type="region of interest" description="Disordered" evidence="2">
    <location>
        <begin position="134"/>
        <end position="181"/>
    </location>
</feature>
<proteinExistence type="predicted"/>
<feature type="compositionally biased region" description="Polar residues" evidence="2">
    <location>
        <begin position="560"/>
        <end position="578"/>
    </location>
</feature>
<feature type="compositionally biased region" description="Polar residues" evidence="2">
    <location>
        <begin position="767"/>
        <end position="781"/>
    </location>
</feature>
<evidence type="ECO:0000313" key="5">
    <source>
        <dbReference type="Proteomes" id="UP001318860"/>
    </source>
</evidence>
<name>A0ABR0ULH7_REHGL</name>
<accession>A0ABR0ULH7</accession>
<feature type="region of interest" description="Disordered" evidence="2">
    <location>
        <begin position="1"/>
        <end position="68"/>
    </location>
</feature>
<feature type="domain" description="C3H1-type" evidence="3">
    <location>
        <begin position="429"/>
        <end position="456"/>
    </location>
</feature>
<dbReference type="InterPro" id="IPR052650">
    <property type="entry name" value="Zinc_finger_CCCH"/>
</dbReference>
<feature type="compositionally biased region" description="Polar residues" evidence="2">
    <location>
        <begin position="160"/>
        <end position="173"/>
    </location>
</feature>
<reference evidence="4 5" key="1">
    <citation type="journal article" date="2021" name="Comput. Struct. Biotechnol. J.">
        <title>De novo genome assembly of the potent medicinal plant Rehmannia glutinosa using nanopore technology.</title>
        <authorList>
            <person name="Ma L."/>
            <person name="Dong C."/>
            <person name="Song C."/>
            <person name="Wang X."/>
            <person name="Zheng X."/>
            <person name="Niu Y."/>
            <person name="Chen S."/>
            <person name="Feng W."/>
        </authorList>
    </citation>
    <scope>NUCLEOTIDE SEQUENCE [LARGE SCALE GENOMIC DNA]</scope>
    <source>
        <strain evidence="4">DH-2019</strain>
    </source>
</reference>
<comment type="caution">
    <text evidence="4">The sequence shown here is derived from an EMBL/GenBank/DDBJ whole genome shotgun (WGS) entry which is preliminary data.</text>
</comment>
<keyword evidence="1" id="KW-0863">Zinc-finger</keyword>
<dbReference type="Proteomes" id="UP001318860">
    <property type="component" value="Unassembled WGS sequence"/>
</dbReference>
<feature type="region of interest" description="Disordered" evidence="2">
    <location>
        <begin position="553"/>
        <end position="578"/>
    </location>
</feature>
<keyword evidence="1" id="KW-0862">Zinc</keyword>
<dbReference type="InterPro" id="IPR000571">
    <property type="entry name" value="Znf_CCCH"/>
</dbReference>
<evidence type="ECO:0000313" key="4">
    <source>
        <dbReference type="EMBL" id="KAK6123153.1"/>
    </source>
</evidence>
<feature type="region of interest" description="Disordered" evidence="2">
    <location>
        <begin position="603"/>
        <end position="648"/>
    </location>
</feature>
<feature type="region of interest" description="Disordered" evidence="2">
    <location>
        <begin position="497"/>
        <end position="532"/>
    </location>
</feature>
<sequence length="1210" mass="132814">MLERSPPVKTTEDRNLQQDEFPCHYTEKNGPKMESVDAVAAHSPADSDMDMEDDFAHPDEEKKNCVSVNSNDECASISQEDYVKEQLQALQHTGEYRVPKVALLGNSSFTEASILKDQGGGSEGALDCDFPVTRKVSSEADESGMTENGQTEKPLDVGGNESTSQHNNASQPSGPVVFAETGDVKLSGQLMESANPVNLLQGYASDNTSENEGENLLGDVSSPALNDGSTNFDAQRGCAFGSNKHMRPKSMTESPRNVMEAEKSSFATGTLEEFSDKSHRGQESVTISSALQSKIPSRISDANIGIEGAKSHKQDMKSNPTKLNVDEFGRLVREGVSDSDTNDSPDYTRRHARRARNRSSSQSRSRSPRDRRRRRSPRRRKERRGRSRRHFTSSVIIFQLVSKKTKSRSRSPGLKRDSEFSGDKRRRDKGQLPECFDFRRGKCYRGSNCRYSHHETDKSERLSYNRGKQQYRDAPPSLRSPDVHEEGKVLYDKEVNDKGLSLPQDMPGSSKVRDGKELPVDSTTHSPDKLNSLESGSLLVADVVVSNLSGYSAHDIPSGKENSSFPKSPAQYSDETPQIVDQQGKRIDGSLISESSSFVQASAATSAHLPADRPDAKQSPNSQLRSVGSPIMKPYSTEEVQSQSLKEFPPSVANHPPQLTPPLASVSQVMSAPFTQPITQDYNVMPPTARFHSTPENHSPYQAPVAYQRFYFPGPSNSLSSPFLPPPPPLPPHHHLSVSVTTGEHIHPSQHTQQSLQPPLDDAYTSMREQPTELPNRSQPGQYQAYPFALEHDRRLNITNNFGTSSLHVSNLTSLQSDSHIIGERVTGHPVQGMNPLPSSAQTQPYSLLTKSPSKATLSSIEGGLLSDSNSSHGHIYFQQASYNLHYTAAGGVPAQFSQPGKVSSSMSRITPDFLERNRPSYVHNFVGSRISNHFNPYASTFDLPLSSKFNSNDLIQENDTTINTSYGAPIGLSSVPVDAHNIGNVVSKNMISSSSSGLPAESILPRPDGNQYDPLFDSIEPASTSFSRADHKIHETPGDSDNMPRFSGSGRVLNMEGIKQEGEIAVSTNDSIENEEFGETADAEVGAVLNGSPSTPNDANDMNEGEMEIDQVKSSGKKRKGKDSKSMKLFKISVATFVKEVLKPSWRQGNMSKEAFKTIVKKTVDKVSGAMKSRHHIPKSQAKINHYIDSSRGKLTKLVMGYVDKYVKV</sequence>
<gene>
    <name evidence="4" type="ORF">DH2020_043101</name>
</gene>
<feature type="zinc finger region" description="C3H1-type" evidence="1">
    <location>
        <begin position="429"/>
        <end position="456"/>
    </location>
</feature>
<feature type="compositionally biased region" description="Polar residues" evidence="2">
    <location>
        <begin position="283"/>
        <end position="295"/>
    </location>
</feature>
<feature type="compositionally biased region" description="Polar residues" evidence="2">
    <location>
        <begin position="223"/>
        <end position="233"/>
    </location>
</feature>